<dbReference type="Gene3D" id="1.10.10.10">
    <property type="entry name" value="Winged helix-like DNA-binding domain superfamily/Winged helix DNA-binding domain"/>
    <property type="match status" value="1"/>
</dbReference>
<organism evidence="2 3">
    <name type="scientific">Bifidobacterium tibiigranuli</name>
    <dbReference type="NCBI Taxonomy" id="2172043"/>
    <lineage>
        <taxon>Bacteria</taxon>
        <taxon>Bacillati</taxon>
        <taxon>Actinomycetota</taxon>
        <taxon>Actinomycetes</taxon>
        <taxon>Bifidobacteriales</taxon>
        <taxon>Bifidobacteriaceae</taxon>
        <taxon>Bifidobacterium</taxon>
    </lineage>
</organism>
<comment type="caution">
    <text evidence="2">The sequence shown here is derived from an EMBL/GenBank/DDBJ whole genome shotgun (WGS) entry which is preliminary data.</text>
</comment>
<name>A0A5N6S946_9BIFI</name>
<evidence type="ECO:0000259" key="1">
    <source>
        <dbReference type="Pfam" id="PF03551"/>
    </source>
</evidence>
<proteinExistence type="predicted"/>
<dbReference type="InterPro" id="IPR005149">
    <property type="entry name" value="Tscrpt_reg_PadR_N"/>
</dbReference>
<protein>
    <submittedName>
        <fullName evidence="2">PadR family transcriptional regulator</fullName>
    </submittedName>
</protein>
<dbReference type="GeneID" id="78126209"/>
<dbReference type="RefSeq" id="WP_152579823.1">
    <property type="nucleotide sequence ID" value="NZ_QDAG01000001.1"/>
</dbReference>
<dbReference type="Pfam" id="PF03551">
    <property type="entry name" value="PadR"/>
    <property type="match status" value="1"/>
</dbReference>
<dbReference type="PANTHER" id="PTHR33169">
    <property type="entry name" value="PADR-FAMILY TRANSCRIPTIONAL REGULATOR"/>
    <property type="match status" value="1"/>
</dbReference>
<reference evidence="2 3" key="1">
    <citation type="submission" date="2018-04" db="EMBL/GenBank/DDBJ databases">
        <authorList>
            <person name="Eckel V.P."/>
            <person name="Vogel R.F."/>
        </authorList>
    </citation>
    <scope>NUCLEOTIDE SEQUENCE [LARGE SCALE GENOMIC DNA]</scope>
    <source>
        <strain evidence="3">TMW 2.1764</strain>
    </source>
</reference>
<evidence type="ECO:0000313" key="2">
    <source>
        <dbReference type="EMBL" id="KAE8130125.1"/>
    </source>
</evidence>
<dbReference type="InterPro" id="IPR036388">
    <property type="entry name" value="WH-like_DNA-bd_sf"/>
</dbReference>
<evidence type="ECO:0000313" key="3">
    <source>
        <dbReference type="Proteomes" id="UP000325415"/>
    </source>
</evidence>
<feature type="domain" description="Transcription regulator PadR N-terminal" evidence="1">
    <location>
        <begin position="30"/>
        <end position="101"/>
    </location>
</feature>
<gene>
    <name evidence="2" type="ORF">DDE84_00625</name>
</gene>
<sequence>MFDTNKSAHRTADAACWPALWIRAAMRTAILQTVEHEPLHGYGIALALEADGFGRPKGGSLYPILDELTEGGWLTSQWEEASSGPGRKVYALTDAGQSRLRGEREQWNALAVALHAAPAAEKAPETARKDQASWLAAINH</sequence>
<dbReference type="SUPFAM" id="SSF46785">
    <property type="entry name" value="Winged helix' DNA-binding domain"/>
    <property type="match status" value="1"/>
</dbReference>
<accession>A0A5N6S946</accession>
<dbReference type="InterPro" id="IPR036390">
    <property type="entry name" value="WH_DNA-bd_sf"/>
</dbReference>
<dbReference type="Proteomes" id="UP000325415">
    <property type="component" value="Unassembled WGS sequence"/>
</dbReference>
<dbReference type="OrthoDB" id="122286at2"/>
<dbReference type="AlphaFoldDB" id="A0A5N6S946"/>
<dbReference type="PANTHER" id="PTHR33169:SF14">
    <property type="entry name" value="TRANSCRIPTIONAL REGULATOR RV3488"/>
    <property type="match status" value="1"/>
</dbReference>
<dbReference type="InterPro" id="IPR052509">
    <property type="entry name" value="Metal_resp_DNA-bind_regulator"/>
</dbReference>
<dbReference type="EMBL" id="QDAG01000001">
    <property type="protein sequence ID" value="KAE8130125.1"/>
    <property type="molecule type" value="Genomic_DNA"/>
</dbReference>
<keyword evidence="3" id="KW-1185">Reference proteome</keyword>